<accession>A0AAW2ZC14</accession>
<name>A0AAW2ZC14_9EUKA</name>
<comment type="catalytic activity">
    <reaction evidence="18">
        <text>N(6)-methyl-ATP + H2O = N(6)-methyl-AMP + diphosphate + H(+)</text>
        <dbReference type="Rhea" id="RHEA:67608"/>
        <dbReference type="ChEBI" id="CHEBI:15377"/>
        <dbReference type="ChEBI" id="CHEBI:15378"/>
        <dbReference type="ChEBI" id="CHEBI:33019"/>
        <dbReference type="ChEBI" id="CHEBI:144842"/>
        <dbReference type="ChEBI" id="CHEBI:172873"/>
    </reaction>
    <physiologicalReaction direction="left-to-right" evidence="18">
        <dbReference type="Rhea" id="RHEA:67609"/>
    </physiologicalReaction>
</comment>
<comment type="catalytic activity">
    <reaction evidence="7">
        <text>8-oxo-dATP + H2O = 8-oxo-dAMP + diphosphate + H(+)</text>
        <dbReference type="Rhea" id="RHEA:65396"/>
        <dbReference type="ChEBI" id="CHEBI:15377"/>
        <dbReference type="ChEBI" id="CHEBI:15378"/>
        <dbReference type="ChEBI" id="CHEBI:33019"/>
        <dbReference type="ChEBI" id="CHEBI:71361"/>
        <dbReference type="ChEBI" id="CHEBI:172871"/>
    </reaction>
    <physiologicalReaction direction="left-to-right" evidence="7">
        <dbReference type="Rhea" id="RHEA:65397"/>
    </physiologicalReaction>
</comment>
<keyword evidence="24" id="KW-1185">Reference proteome</keyword>
<evidence type="ECO:0000256" key="19">
    <source>
        <dbReference type="ARBA" id="ARBA00048894"/>
    </source>
</evidence>
<evidence type="ECO:0000256" key="14">
    <source>
        <dbReference type="ARBA" id="ARBA00030634"/>
    </source>
</evidence>
<dbReference type="GO" id="GO:0042262">
    <property type="term" value="P:DNA protection"/>
    <property type="evidence" value="ECO:0007669"/>
    <property type="project" value="InterPro"/>
</dbReference>
<comment type="catalytic activity">
    <reaction evidence="10">
        <text>2-oxo-ATP + H2O = 2-oxo-AMP + diphosphate + H(+)</text>
        <dbReference type="Rhea" id="RHEA:67392"/>
        <dbReference type="ChEBI" id="CHEBI:15377"/>
        <dbReference type="ChEBI" id="CHEBI:15378"/>
        <dbReference type="ChEBI" id="CHEBI:33019"/>
        <dbReference type="ChEBI" id="CHEBI:71395"/>
        <dbReference type="ChEBI" id="CHEBI:172878"/>
    </reaction>
    <physiologicalReaction direction="left-to-right" evidence="10">
        <dbReference type="Rhea" id="RHEA:67393"/>
    </physiologicalReaction>
</comment>
<dbReference type="PROSITE" id="PS51462">
    <property type="entry name" value="NUDIX"/>
    <property type="match status" value="1"/>
</dbReference>
<evidence type="ECO:0000256" key="20">
    <source>
        <dbReference type="ARBA" id="ARBA00049032"/>
    </source>
</evidence>
<evidence type="ECO:0000256" key="8">
    <source>
        <dbReference type="ARBA" id="ARBA00024459"/>
    </source>
</evidence>
<evidence type="ECO:0000256" key="4">
    <source>
        <dbReference type="ARBA" id="ARBA00022723"/>
    </source>
</evidence>
<comment type="function">
    <text evidence="21">Oxidized purine nucleoside triphosphate hydrolase which is a prominent sanitizer of the oxidized nucleotide pool. Catalyzes the hydrolysis of 2-oxo-dATP (2-hydroxy-dATP) into 2-oxo-dAMP. Also has a significant hydrolase activity toward 2-oxo-ATP, 8-oxo-dGTP and 8-oxo-dATP. Through the hydrolysis of oxidized purine nucleoside triphosphates, prevents their incorporation into DNA and the subsequent transversions A:T to C:G and G:C to T:A. Also catalyzes the hydrolysis of methylated purine nucleoside triphosphate preventing their integration into DNA. Through this antimutagenic activity protects cells from oxidative stress.</text>
</comment>
<keyword evidence="4" id="KW-0479">Metal-binding</keyword>
<evidence type="ECO:0000256" key="10">
    <source>
        <dbReference type="ARBA" id="ARBA00024596"/>
    </source>
</evidence>
<dbReference type="PRINTS" id="PR01403">
    <property type="entry name" value="8OXTPHPHTASE"/>
</dbReference>
<comment type="cofactor">
    <cofactor evidence="1">
        <name>Mg(2+)</name>
        <dbReference type="ChEBI" id="CHEBI:18420"/>
    </cofactor>
</comment>
<dbReference type="GO" id="GO:0008413">
    <property type="term" value="F:8-oxo-7,8-dihydroguanosine triphosphate pyrophosphatase activity"/>
    <property type="evidence" value="ECO:0007669"/>
    <property type="project" value="InterPro"/>
</dbReference>
<dbReference type="CDD" id="cd03427">
    <property type="entry name" value="NUDIX_MTH1_Nudt1"/>
    <property type="match status" value="1"/>
</dbReference>
<dbReference type="Pfam" id="PF00293">
    <property type="entry name" value="NUDIX"/>
    <property type="match status" value="1"/>
</dbReference>
<gene>
    <name evidence="23" type="ORF">AKO1_001930</name>
</gene>
<evidence type="ECO:0000256" key="13">
    <source>
        <dbReference type="ARBA" id="ARBA00029673"/>
    </source>
</evidence>
<dbReference type="PANTHER" id="PTHR43758:SF2">
    <property type="entry name" value="OXIDIZED PURINE NUCLEOSIDE TRIPHOSPHATE HYDROLASE"/>
    <property type="match status" value="1"/>
</dbReference>
<dbReference type="GO" id="GO:0008828">
    <property type="term" value="F:dATP diphosphatase activity"/>
    <property type="evidence" value="ECO:0007669"/>
    <property type="project" value="UniProtKB-EC"/>
</dbReference>
<dbReference type="PANTHER" id="PTHR43758">
    <property type="entry name" value="7,8-DIHYDRO-8-OXOGUANINE TRIPHOSPHATASE"/>
    <property type="match status" value="1"/>
</dbReference>
<dbReference type="Proteomes" id="UP001431209">
    <property type="component" value="Unassembled WGS sequence"/>
</dbReference>
<comment type="subunit">
    <text evidence="3">Monomer.</text>
</comment>
<dbReference type="Gene3D" id="3.90.79.10">
    <property type="entry name" value="Nucleoside Triphosphate Pyrophosphohydrolase"/>
    <property type="match status" value="1"/>
</dbReference>
<evidence type="ECO:0000256" key="7">
    <source>
        <dbReference type="ARBA" id="ARBA00024448"/>
    </source>
</evidence>
<evidence type="ECO:0000259" key="22">
    <source>
        <dbReference type="PROSITE" id="PS51462"/>
    </source>
</evidence>
<dbReference type="GO" id="GO:0046872">
    <property type="term" value="F:metal ion binding"/>
    <property type="evidence" value="ECO:0007669"/>
    <property type="project" value="UniProtKB-KW"/>
</dbReference>
<evidence type="ECO:0000256" key="21">
    <source>
        <dbReference type="ARBA" id="ARBA00053094"/>
    </source>
</evidence>
<keyword evidence="6" id="KW-0460">Magnesium</keyword>
<evidence type="ECO:0000256" key="11">
    <source>
        <dbReference type="ARBA" id="ARBA00026103"/>
    </source>
</evidence>
<comment type="catalytic activity">
    <reaction evidence="19">
        <text>O(6)-methyl-dGTP + H2O = O(6)-methyl-dGMP + diphosphate + H(+)</text>
        <dbReference type="Rhea" id="RHEA:67600"/>
        <dbReference type="ChEBI" id="CHEBI:15377"/>
        <dbReference type="ChEBI" id="CHEBI:15378"/>
        <dbReference type="ChEBI" id="CHEBI:33019"/>
        <dbReference type="ChEBI" id="CHEBI:169974"/>
        <dbReference type="ChEBI" id="CHEBI:169975"/>
    </reaction>
    <physiologicalReaction direction="left-to-right" evidence="19">
        <dbReference type="Rhea" id="RHEA:67601"/>
    </physiologicalReaction>
</comment>
<dbReference type="SUPFAM" id="SSF55811">
    <property type="entry name" value="Nudix"/>
    <property type="match status" value="1"/>
</dbReference>
<dbReference type="EMBL" id="JAOPGA020001209">
    <property type="protein sequence ID" value="KAL0486239.1"/>
    <property type="molecule type" value="Genomic_DNA"/>
</dbReference>
<organism evidence="23 24">
    <name type="scientific">Acrasis kona</name>
    <dbReference type="NCBI Taxonomy" id="1008807"/>
    <lineage>
        <taxon>Eukaryota</taxon>
        <taxon>Discoba</taxon>
        <taxon>Heterolobosea</taxon>
        <taxon>Tetramitia</taxon>
        <taxon>Eutetramitia</taxon>
        <taxon>Acrasidae</taxon>
        <taxon>Acrasis</taxon>
    </lineage>
</organism>
<reference evidence="23 24" key="1">
    <citation type="submission" date="2024-03" db="EMBL/GenBank/DDBJ databases">
        <title>The Acrasis kona genome and developmental transcriptomes reveal deep origins of eukaryotic multicellular pathways.</title>
        <authorList>
            <person name="Sheikh S."/>
            <person name="Fu C.-J."/>
            <person name="Brown M.W."/>
            <person name="Baldauf S.L."/>
        </authorList>
    </citation>
    <scope>NUCLEOTIDE SEQUENCE [LARGE SCALE GENOMIC DNA]</scope>
    <source>
        <strain evidence="23 24">ATCC MYA-3509</strain>
    </source>
</reference>
<evidence type="ECO:0000256" key="2">
    <source>
        <dbReference type="ARBA" id="ARBA00005582"/>
    </source>
</evidence>
<evidence type="ECO:0000256" key="5">
    <source>
        <dbReference type="ARBA" id="ARBA00022801"/>
    </source>
</evidence>
<evidence type="ECO:0000256" key="9">
    <source>
        <dbReference type="ARBA" id="ARBA00024486"/>
    </source>
</evidence>
<comment type="caution">
    <text evidence="23">The sequence shown here is derived from an EMBL/GenBank/DDBJ whole genome shotgun (WGS) entry which is preliminary data.</text>
</comment>
<feature type="domain" description="Nudix hydrolase" evidence="22">
    <location>
        <begin position="12"/>
        <end position="145"/>
    </location>
</feature>
<evidence type="ECO:0000256" key="18">
    <source>
        <dbReference type="ARBA" id="ARBA00048002"/>
    </source>
</evidence>
<proteinExistence type="inferred from homology"/>
<keyword evidence="5 23" id="KW-0378">Hydrolase</keyword>
<evidence type="ECO:0000256" key="6">
    <source>
        <dbReference type="ARBA" id="ARBA00022842"/>
    </source>
</evidence>
<evidence type="ECO:0000256" key="15">
    <source>
        <dbReference type="ARBA" id="ARBA00030682"/>
    </source>
</evidence>
<evidence type="ECO:0000256" key="17">
    <source>
        <dbReference type="ARBA" id="ARBA00032071"/>
    </source>
</evidence>
<dbReference type="InterPro" id="IPR003563">
    <property type="entry name" value="8ODP"/>
</dbReference>
<sequence>MSFTNETLIPCDKKRKILTLVFIVEDKKILLGMKKRGFGVGKWNGFGGKVDVGKETIEEAAQRELQEECGLTALDLQQRGIIFFEFEKEIDELFEVHLFMATKYSGTAAETEEMLPEWYDLDDIPYRFMWVDDKHWLPIAIAGKNLKAHFVFSDMKTIKNFELQLLA</sequence>
<dbReference type="EC" id="3.6.1.56" evidence="11"/>
<evidence type="ECO:0000256" key="16">
    <source>
        <dbReference type="ARBA" id="ARBA00031927"/>
    </source>
</evidence>
<comment type="catalytic activity">
    <reaction evidence="8">
        <text>2-oxo-dATP + H2O = 2-oxo-dAMP + diphosphate + H(+)</text>
        <dbReference type="Rhea" id="RHEA:31583"/>
        <dbReference type="ChEBI" id="CHEBI:15377"/>
        <dbReference type="ChEBI" id="CHEBI:15378"/>
        <dbReference type="ChEBI" id="CHEBI:33019"/>
        <dbReference type="ChEBI" id="CHEBI:63212"/>
        <dbReference type="ChEBI" id="CHEBI:77897"/>
        <dbReference type="EC" id="3.6.1.56"/>
    </reaction>
    <physiologicalReaction direction="left-to-right" evidence="8">
        <dbReference type="Rhea" id="RHEA:31584"/>
    </physiologicalReaction>
</comment>
<evidence type="ECO:0000256" key="3">
    <source>
        <dbReference type="ARBA" id="ARBA00011245"/>
    </source>
</evidence>
<dbReference type="InterPro" id="IPR015797">
    <property type="entry name" value="NUDIX_hydrolase-like_dom_sf"/>
</dbReference>
<comment type="catalytic activity">
    <reaction evidence="9">
        <text>8-oxo-dGTP + H2O = 8-oxo-dGMP + diphosphate + H(+)</text>
        <dbReference type="Rhea" id="RHEA:31575"/>
        <dbReference type="ChEBI" id="CHEBI:15377"/>
        <dbReference type="ChEBI" id="CHEBI:15378"/>
        <dbReference type="ChEBI" id="CHEBI:33019"/>
        <dbReference type="ChEBI" id="CHEBI:63224"/>
        <dbReference type="ChEBI" id="CHEBI:77896"/>
    </reaction>
    <physiologicalReaction direction="left-to-right" evidence="9">
        <dbReference type="Rhea" id="RHEA:31576"/>
    </physiologicalReaction>
</comment>
<dbReference type="AlphaFoldDB" id="A0AAW2ZC14"/>
<protein>
    <recommendedName>
        <fullName evidence="12">Oxidized purine nucleoside triphosphate hydrolase</fullName>
        <ecNumber evidence="11">3.6.1.56</ecNumber>
    </recommendedName>
    <alternativeName>
        <fullName evidence="16">2-hydroxy-dATP diphosphatase</fullName>
    </alternativeName>
    <alternativeName>
        <fullName evidence="15">7,8-dihydro-8-oxoguanine triphosphatase</fullName>
    </alternativeName>
    <alternativeName>
        <fullName evidence="14">8-oxo-dGTPase</fullName>
    </alternativeName>
    <alternativeName>
        <fullName evidence="17">Methylated purine nucleoside triphosphate hydrolase</fullName>
    </alternativeName>
    <alternativeName>
        <fullName evidence="13">Nucleoside diphosphate-linked moiety X motif 1</fullName>
    </alternativeName>
</protein>
<evidence type="ECO:0000256" key="12">
    <source>
        <dbReference type="ARBA" id="ARBA00026218"/>
    </source>
</evidence>
<evidence type="ECO:0000256" key="1">
    <source>
        <dbReference type="ARBA" id="ARBA00001946"/>
    </source>
</evidence>
<dbReference type="InterPro" id="IPR000086">
    <property type="entry name" value="NUDIX_hydrolase_dom"/>
</dbReference>
<dbReference type="GO" id="GO:0005737">
    <property type="term" value="C:cytoplasm"/>
    <property type="evidence" value="ECO:0007669"/>
    <property type="project" value="TreeGrafter"/>
</dbReference>
<evidence type="ECO:0000313" key="23">
    <source>
        <dbReference type="EMBL" id="KAL0486239.1"/>
    </source>
</evidence>
<comment type="similarity">
    <text evidence="2">Belongs to the Nudix hydrolase family.</text>
</comment>
<comment type="catalytic activity">
    <reaction evidence="20">
        <text>N(6)-methyl-dATP + H2O = N(6)-methyl-dAMP + diphosphate + H(+)</text>
        <dbReference type="Rhea" id="RHEA:67604"/>
        <dbReference type="ChEBI" id="CHEBI:15377"/>
        <dbReference type="ChEBI" id="CHEBI:15378"/>
        <dbReference type="ChEBI" id="CHEBI:33019"/>
        <dbReference type="ChEBI" id="CHEBI:169976"/>
        <dbReference type="ChEBI" id="CHEBI:172872"/>
    </reaction>
    <physiologicalReaction direction="left-to-right" evidence="20">
        <dbReference type="Rhea" id="RHEA:67605"/>
    </physiologicalReaction>
</comment>
<evidence type="ECO:0000313" key="24">
    <source>
        <dbReference type="Proteomes" id="UP001431209"/>
    </source>
</evidence>